<dbReference type="Gene3D" id="2.40.50.140">
    <property type="entry name" value="Nucleic acid-binding proteins"/>
    <property type="match status" value="1"/>
</dbReference>
<dbReference type="InterPro" id="IPR002810">
    <property type="entry name" value="NfeD-like_C"/>
</dbReference>
<keyword evidence="8" id="KW-1185">Reference proteome</keyword>
<accession>A0ABY5PBT9</accession>
<feature type="transmembrane region" description="Helical" evidence="5">
    <location>
        <begin position="29"/>
        <end position="61"/>
    </location>
</feature>
<comment type="subcellular location">
    <subcellularLocation>
        <location evidence="1">Membrane</location>
        <topology evidence="1">Multi-pass membrane protein</topology>
    </subcellularLocation>
</comment>
<dbReference type="InterPro" id="IPR052165">
    <property type="entry name" value="Membrane_assoc_protease"/>
</dbReference>
<protein>
    <submittedName>
        <fullName evidence="7">NfeD family protein</fullName>
    </submittedName>
</protein>
<dbReference type="RefSeq" id="WP_353862664.1">
    <property type="nucleotide sequence ID" value="NZ_CP088295.1"/>
</dbReference>
<keyword evidence="3 5" id="KW-1133">Transmembrane helix</keyword>
<evidence type="ECO:0000313" key="7">
    <source>
        <dbReference type="EMBL" id="UUY02131.1"/>
    </source>
</evidence>
<evidence type="ECO:0000256" key="5">
    <source>
        <dbReference type="SAM" id="Phobius"/>
    </source>
</evidence>
<evidence type="ECO:0000256" key="4">
    <source>
        <dbReference type="ARBA" id="ARBA00023136"/>
    </source>
</evidence>
<gene>
    <name evidence="7" type="ORF">LRS13_15570</name>
</gene>
<keyword evidence="2 5" id="KW-0812">Transmembrane</keyword>
<proteinExistence type="predicted"/>
<evidence type="ECO:0000259" key="6">
    <source>
        <dbReference type="Pfam" id="PF01957"/>
    </source>
</evidence>
<evidence type="ECO:0000256" key="2">
    <source>
        <dbReference type="ARBA" id="ARBA00022692"/>
    </source>
</evidence>
<dbReference type="EMBL" id="CP088295">
    <property type="protein sequence ID" value="UUY02131.1"/>
    <property type="molecule type" value="Genomic_DNA"/>
</dbReference>
<dbReference type="SUPFAM" id="SSF141322">
    <property type="entry name" value="NfeD domain-like"/>
    <property type="match status" value="1"/>
</dbReference>
<dbReference type="PANTHER" id="PTHR33507:SF3">
    <property type="entry name" value="INNER MEMBRANE PROTEIN YBBJ"/>
    <property type="match status" value="1"/>
</dbReference>
<sequence length="143" mass="14811">MDLWAIFIVAAVIFAVGEIATTSFFLGPFAISAVLAAIASAVGAGAVASWAIFVVGGALLLTFVRPVAKRHLYTPPQIRTGTAALQGASGIVLERIVNDEGVGTVRINGEVWTARAFDDDAIESGVKVQVVEIRGATALVSED</sequence>
<reference evidence="8" key="1">
    <citation type="submission" date="2021-11" db="EMBL/GenBank/DDBJ databases">
        <title>Cultivation dependent microbiological survey of springs from the worlds oldest radium mine currently devoted to the extraction of radon-saturated water.</title>
        <authorList>
            <person name="Kapinusova G."/>
            <person name="Smrhova T."/>
            <person name="Strejcek M."/>
            <person name="Suman J."/>
            <person name="Jani K."/>
            <person name="Pajer P."/>
            <person name="Uhlik O."/>
        </authorList>
    </citation>
    <scope>NUCLEOTIDE SEQUENCE [LARGE SCALE GENOMIC DNA]</scope>
    <source>
        <strain evidence="8">J379</strain>
    </source>
</reference>
<dbReference type="Pfam" id="PF01957">
    <property type="entry name" value="NfeD"/>
    <property type="match status" value="1"/>
</dbReference>
<feature type="domain" description="NfeD-like C-terminal" evidence="6">
    <location>
        <begin position="84"/>
        <end position="140"/>
    </location>
</feature>
<evidence type="ECO:0000256" key="3">
    <source>
        <dbReference type="ARBA" id="ARBA00022989"/>
    </source>
</evidence>
<dbReference type="InterPro" id="IPR012340">
    <property type="entry name" value="NA-bd_OB-fold"/>
</dbReference>
<dbReference type="Proteomes" id="UP001058860">
    <property type="component" value="Chromosome"/>
</dbReference>
<name>A0ABY5PBT9_9ACTN</name>
<dbReference type="PANTHER" id="PTHR33507">
    <property type="entry name" value="INNER MEMBRANE PROTEIN YBBJ"/>
    <property type="match status" value="1"/>
</dbReference>
<evidence type="ECO:0000256" key="1">
    <source>
        <dbReference type="ARBA" id="ARBA00004141"/>
    </source>
</evidence>
<organism evidence="7 8">
    <name type="scientific">Svornostia abyssi</name>
    <dbReference type="NCBI Taxonomy" id="2898438"/>
    <lineage>
        <taxon>Bacteria</taxon>
        <taxon>Bacillati</taxon>
        <taxon>Actinomycetota</taxon>
        <taxon>Thermoleophilia</taxon>
        <taxon>Solirubrobacterales</taxon>
        <taxon>Baekduiaceae</taxon>
        <taxon>Svornostia</taxon>
    </lineage>
</organism>
<keyword evidence="4 5" id="KW-0472">Membrane</keyword>
<evidence type="ECO:0000313" key="8">
    <source>
        <dbReference type="Proteomes" id="UP001058860"/>
    </source>
</evidence>